<comment type="caution">
    <text evidence="2">The sequence shown here is derived from an EMBL/GenBank/DDBJ whole genome shotgun (WGS) entry which is preliminary data.</text>
</comment>
<feature type="compositionally biased region" description="Polar residues" evidence="1">
    <location>
        <begin position="162"/>
        <end position="175"/>
    </location>
</feature>
<feature type="region of interest" description="Disordered" evidence="1">
    <location>
        <begin position="146"/>
        <end position="228"/>
    </location>
</feature>
<feature type="compositionally biased region" description="Basic and acidic residues" evidence="1">
    <location>
        <begin position="147"/>
        <end position="158"/>
    </location>
</feature>
<evidence type="ECO:0000313" key="3">
    <source>
        <dbReference type="Proteomes" id="UP001196413"/>
    </source>
</evidence>
<keyword evidence="3" id="KW-1185">Reference proteome</keyword>
<evidence type="ECO:0000256" key="1">
    <source>
        <dbReference type="SAM" id="MobiDB-lite"/>
    </source>
</evidence>
<gene>
    <name evidence="2" type="ORF">KIN20_004229</name>
</gene>
<accession>A0AAD5QJ53</accession>
<sequence>MGSNIHLSPHNGQELALLISGVCANSTVLCRDCDLDRIKDSFSEVFAVELFSLQIVEVEDLKQLMSIVRLQDEKFFRLNNDRAPVHSTEVLLMARDLRGEVRRANSDILLAMKAVLDGKNESHYANEEGRVVQNVQKKGGPVEGAEIDIKCKLPKDEEISPDGQSSDSSTRSLEQPSPKVDNLSKLSTSSKDPVDSKPFQNVPSKLCHGETAVQPKHDGFGEESADDDKELISCKRKNVSNCDEVPAKKDRLREL</sequence>
<evidence type="ECO:0000313" key="2">
    <source>
        <dbReference type="EMBL" id="KAJ1348836.1"/>
    </source>
</evidence>
<protein>
    <submittedName>
        <fullName evidence="2">Uncharacterized protein</fullName>
    </submittedName>
</protein>
<proteinExistence type="predicted"/>
<dbReference type="Proteomes" id="UP001196413">
    <property type="component" value="Unassembled WGS sequence"/>
</dbReference>
<organism evidence="2 3">
    <name type="scientific">Parelaphostrongylus tenuis</name>
    <name type="common">Meningeal worm</name>
    <dbReference type="NCBI Taxonomy" id="148309"/>
    <lineage>
        <taxon>Eukaryota</taxon>
        <taxon>Metazoa</taxon>
        <taxon>Ecdysozoa</taxon>
        <taxon>Nematoda</taxon>
        <taxon>Chromadorea</taxon>
        <taxon>Rhabditida</taxon>
        <taxon>Rhabditina</taxon>
        <taxon>Rhabditomorpha</taxon>
        <taxon>Strongyloidea</taxon>
        <taxon>Metastrongylidae</taxon>
        <taxon>Parelaphostrongylus</taxon>
    </lineage>
</organism>
<dbReference type="EMBL" id="JAHQIW010000566">
    <property type="protein sequence ID" value="KAJ1348836.1"/>
    <property type="molecule type" value="Genomic_DNA"/>
</dbReference>
<name>A0AAD5QJ53_PARTN</name>
<reference evidence="2" key="1">
    <citation type="submission" date="2021-06" db="EMBL/GenBank/DDBJ databases">
        <title>Parelaphostrongylus tenuis whole genome reference sequence.</title>
        <authorList>
            <person name="Garwood T.J."/>
            <person name="Larsen P.A."/>
            <person name="Fountain-Jones N.M."/>
            <person name="Garbe J.R."/>
            <person name="Macchietto M.G."/>
            <person name="Kania S.A."/>
            <person name="Gerhold R.W."/>
            <person name="Richards J.E."/>
            <person name="Wolf T.M."/>
        </authorList>
    </citation>
    <scope>NUCLEOTIDE SEQUENCE</scope>
    <source>
        <strain evidence="2">MNPRO001-30</strain>
        <tissue evidence="2">Meninges</tissue>
    </source>
</reference>
<dbReference type="AlphaFoldDB" id="A0AAD5QJ53"/>